<proteinExistence type="predicted"/>
<dbReference type="Pfam" id="PF00096">
    <property type="entry name" value="zf-C2H2"/>
    <property type="match status" value="3"/>
</dbReference>
<dbReference type="PANTHER" id="PTHR24394:SF48">
    <property type="entry name" value="ZINC FINGER PROTEIN 771"/>
    <property type="match status" value="1"/>
</dbReference>
<dbReference type="FunFam" id="3.30.160.60:FF:000012">
    <property type="entry name" value="RB-associated KRAB zinc finger protein-like"/>
    <property type="match status" value="1"/>
</dbReference>
<evidence type="ECO:0000256" key="8">
    <source>
        <dbReference type="ARBA" id="ARBA00023242"/>
    </source>
</evidence>
<gene>
    <name evidence="11" type="primary">AZF1_0</name>
    <name evidence="11" type="ORF">AVEN_44556_1</name>
</gene>
<comment type="caution">
    <text evidence="11">The sequence shown here is derived from an EMBL/GenBank/DDBJ whole genome shotgun (WGS) entry which is preliminary data.</text>
</comment>
<name>A0A4Y2MVF0_ARAVE</name>
<evidence type="ECO:0000256" key="1">
    <source>
        <dbReference type="ARBA" id="ARBA00004123"/>
    </source>
</evidence>
<accession>A0A4Y2MVF0</accession>
<keyword evidence="8" id="KW-0539">Nucleus</keyword>
<feature type="domain" description="C2H2-type" evidence="10">
    <location>
        <begin position="42"/>
        <end position="69"/>
    </location>
</feature>
<reference evidence="11 12" key="1">
    <citation type="journal article" date="2019" name="Sci. Rep.">
        <title>Orb-weaving spider Araneus ventricosus genome elucidates the spidroin gene catalogue.</title>
        <authorList>
            <person name="Kono N."/>
            <person name="Nakamura H."/>
            <person name="Ohtoshi R."/>
            <person name="Moran D.A.P."/>
            <person name="Shinohara A."/>
            <person name="Yoshida Y."/>
            <person name="Fujiwara M."/>
            <person name="Mori M."/>
            <person name="Tomita M."/>
            <person name="Arakawa K."/>
        </authorList>
    </citation>
    <scope>NUCLEOTIDE SEQUENCE [LARGE SCALE GENOMIC DNA]</scope>
</reference>
<evidence type="ECO:0000256" key="5">
    <source>
        <dbReference type="ARBA" id="ARBA00022833"/>
    </source>
</evidence>
<keyword evidence="5" id="KW-0862">Zinc</keyword>
<dbReference type="GO" id="GO:0003677">
    <property type="term" value="F:DNA binding"/>
    <property type="evidence" value="ECO:0007669"/>
    <property type="project" value="UniProtKB-KW"/>
</dbReference>
<keyword evidence="4 9" id="KW-0863">Zinc-finger</keyword>
<evidence type="ECO:0000256" key="9">
    <source>
        <dbReference type="PROSITE-ProRule" id="PRU00042"/>
    </source>
</evidence>
<dbReference type="PROSITE" id="PS50157">
    <property type="entry name" value="ZINC_FINGER_C2H2_2"/>
    <property type="match status" value="3"/>
</dbReference>
<protein>
    <submittedName>
        <fullName evidence="11">Asparagine-rich zinc finger protein AZF1</fullName>
    </submittedName>
</protein>
<dbReference type="OrthoDB" id="6436001at2759"/>
<dbReference type="GO" id="GO:0008270">
    <property type="term" value="F:zinc ion binding"/>
    <property type="evidence" value="ECO:0007669"/>
    <property type="project" value="UniProtKB-KW"/>
</dbReference>
<keyword evidence="7" id="KW-0804">Transcription</keyword>
<dbReference type="GO" id="GO:0005634">
    <property type="term" value="C:nucleus"/>
    <property type="evidence" value="ECO:0007669"/>
    <property type="project" value="UniProtKB-SubCell"/>
</dbReference>
<dbReference type="GO" id="GO:0000981">
    <property type="term" value="F:DNA-binding transcription factor activity, RNA polymerase II-specific"/>
    <property type="evidence" value="ECO:0007669"/>
    <property type="project" value="TreeGrafter"/>
</dbReference>
<evidence type="ECO:0000256" key="6">
    <source>
        <dbReference type="ARBA" id="ARBA00023015"/>
    </source>
</evidence>
<evidence type="ECO:0000256" key="3">
    <source>
        <dbReference type="ARBA" id="ARBA00022737"/>
    </source>
</evidence>
<dbReference type="SUPFAM" id="SSF57667">
    <property type="entry name" value="beta-beta-alpha zinc fingers"/>
    <property type="match status" value="2"/>
</dbReference>
<evidence type="ECO:0000259" key="10">
    <source>
        <dbReference type="PROSITE" id="PS50157"/>
    </source>
</evidence>
<dbReference type="InterPro" id="IPR013087">
    <property type="entry name" value="Znf_C2H2_type"/>
</dbReference>
<feature type="domain" description="C2H2-type" evidence="10">
    <location>
        <begin position="14"/>
        <end position="41"/>
    </location>
</feature>
<keyword evidence="3" id="KW-0677">Repeat</keyword>
<keyword evidence="2" id="KW-0479">Metal-binding</keyword>
<sequence>MSAEAQRHPREKSYICPLCGKSFHRKDYLIVHYRNHKGEMPCVCDKCGKRFVTKGHLTKHLVSHNENKPFACDICDKRFARKGDVTRHLKARPSLTSVIATDITRKSIIGSKLCMETL</sequence>
<dbReference type="Gene3D" id="3.30.160.60">
    <property type="entry name" value="Classic Zinc Finger"/>
    <property type="match status" value="3"/>
</dbReference>
<feature type="domain" description="C2H2-type" evidence="10">
    <location>
        <begin position="70"/>
        <end position="97"/>
    </location>
</feature>
<dbReference type="SMART" id="SM00355">
    <property type="entry name" value="ZnF_C2H2"/>
    <property type="match status" value="3"/>
</dbReference>
<evidence type="ECO:0000256" key="4">
    <source>
        <dbReference type="ARBA" id="ARBA00022771"/>
    </source>
</evidence>
<organism evidence="11 12">
    <name type="scientific">Araneus ventricosus</name>
    <name type="common">Orbweaver spider</name>
    <name type="synonym">Epeira ventricosa</name>
    <dbReference type="NCBI Taxonomy" id="182803"/>
    <lineage>
        <taxon>Eukaryota</taxon>
        <taxon>Metazoa</taxon>
        <taxon>Ecdysozoa</taxon>
        <taxon>Arthropoda</taxon>
        <taxon>Chelicerata</taxon>
        <taxon>Arachnida</taxon>
        <taxon>Araneae</taxon>
        <taxon>Araneomorphae</taxon>
        <taxon>Entelegynae</taxon>
        <taxon>Araneoidea</taxon>
        <taxon>Araneidae</taxon>
        <taxon>Araneus</taxon>
    </lineage>
</organism>
<evidence type="ECO:0000256" key="2">
    <source>
        <dbReference type="ARBA" id="ARBA00022723"/>
    </source>
</evidence>
<dbReference type="AlphaFoldDB" id="A0A4Y2MVF0"/>
<dbReference type="Proteomes" id="UP000499080">
    <property type="component" value="Unassembled WGS sequence"/>
</dbReference>
<comment type="subcellular location">
    <subcellularLocation>
        <location evidence="1">Nucleus</location>
    </subcellularLocation>
</comment>
<keyword evidence="12" id="KW-1185">Reference proteome</keyword>
<dbReference type="EMBL" id="BGPR01007926">
    <property type="protein sequence ID" value="GBN30499.1"/>
    <property type="molecule type" value="Genomic_DNA"/>
</dbReference>
<evidence type="ECO:0000256" key="7">
    <source>
        <dbReference type="ARBA" id="ARBA00023163"/>
    </source>
</evidence>
<dbReference type="FunFam" id="3.30.160.60:FF:000534">
    <property type="entry name" value="zinc finger protein 674"/>
    <property type="match status" value="1"/>
</dbReference>
<keyword evidence="6" id="KW-0805">Transcription regulation</keyword>
<dbReference type="PANTHER" id="PTHR24394">
    <property type="entry name" value="ZINC FINGER PROTEIN"/>
    <property type="match status" value="1"/>
</dbReference>
<dbReference type="InterPro" id="IPR036236">
    <property type="entry name" value="Znf_C2H2_sf"/>
</dbReference>
<dbReference type="FunFam" id="3.30.160.60:FF:000145">
    <property type="entry name" value="Zinc finger protein 574"/>
    <property type="match status" value="1"/>
</dbReference>
<evidence type="ECO:0000313" key="12">
    <source>
        <dbReference type="Proteomes" id="UP000499080"/>
    </source>
</evidence>
<evidence type="ECO:0000313" key="11">
    <source>
        <dbReference type="EMBL" id="GBN30499.1"/>
    </source>
</evidence>
<dbReference type="PROSITE" id="PS00028">
    <property type="entry name" value="ZINC_FINGER_C2H2_1"/>
    <property type="match status" value="2"/>
</dbReference>